<keyword evidence="1" id="KW-1133">Transmembrane helix</keyword>
<comment type="caution">
    <text evidence="2">The sequence shown here is derived from an EMBL/GenBank/DDBJ whole genome shotgun (WGS) entry which is preliminary data.</text>
</comment>
<feature type="transmembrane region" description="Helical" evidence="1">
    <location>
        <begin position="164"/>
        <end position="186"/>
    </location>
</feature>
<evidence type="ECO:0000313" key="3">
    <source>
        <dbReference type="Proteomes" id="UP000193396"/>
    </source>
</evidence>
<organism evidence="2 3">
    <name type="scientific">Thalassospira alkalitolerans</name>
    <dbReference type="NCBI Taxonomy" id="1293890"/>
    <lineage>
        <taxon>Bacteria</taxon>
        <taxon>Pseudomonadati</taxon>
        <taxon>Pseudomonadota</taxon>
        <taxon>Alphaproteobacteria</taxon>
        <taxon>Rhodospirillales</taxon>
        <taxon>Thalassospiraceae</taxon>
        <taxon>Thalassospira</taxon>
    </lineage>
</organism>
<dbReference type="OrthoDB" id="7360750at2"/>
<keyword evidence="1" id="KW-0812">Transmembrane</keyword>
<sequence>MKIEKFEELLDQYGWDVSSWPELYRYEANSFIALNDEAAELLRSLKSVEDFLADDPLPMGKHQAIDDIFAAIDVNEGRADRAATGNADIVDIKSDIFAFSDDRPKHHRVTVAAKQSDDVIAPRQTYPSDQAATPAQNAAVPTDSAHSVSSLTVKSSRALLRYSATFASAFGMVICVMFGFVVGVIFTSEQEIQSDVQATELPMVRALENHFFDEASQGMGLGNNVDKSLAGQK</sequence>
<keyword evidence="1" id="KW-0472">Membrane</keyword>
<evidence type="ECO:0000313" key="2">
    <source>
        <dbReference type="EMBL" id="OSQ50391.1"/>
    </source>
</evidence>
<accession>A0A1Y2LGV1</accession>
<reference evidence="2 3" key="1">
    <citation type="submission" date="2014-03" db="EMBL/GenBank/DDBJ databases">
        <title>The draft genome sequence of Thalassospira alkalitolerans JCM 18968.</title>
        <authorList>
            <person name="Lai Q."/>
            <person name="Shao Z."/>
        </authorList>
    </citation>
    <scope>NUCLEOTIDE SEQUENCE [LARGE SCALE GENOMIC DNA]</scope>
    <source>
        <strain evidence="2 3">JCM 18968</strain>
    </source>
</reference>
<keyword evidence="3" id="KW-1185">Reference proteome</keyword>
<proteinExistence type="predicted"/>
<dbReference type="RefSeq" id="WP_085615569.1">
    <property type="nucleotide sequence ID" value="NZ_JBLXAE010000002.1"/>
</dbReference>
<dbReference type="Proteomes" id="UP000193396">
    <property type="component" value="Unassembled WGS sequence"/>
</dbReference>
<dbReference type="AlphaFoldDB" id="A0A1Y2LGV1"/>
<dbReference type="STRING" id="1293890.TALK_02790"/>
<evidence type="ECO:0000256" key="1">
    <source>
        <dbReference type="SAM" id="Phobius"/>
    </source>
</evidence>
<dbReference type="EMBL" id="JFKB01000001">
    <property type="protein sequence ID" value="OSQ50391.1"/>
    <property type="molecule type" value="Genomic_DNA"/>
</dbReference>
<protein>
    <submittedName>
        <fullName evidence="2">Uncharacterized protein</fullName>
    </submittedName>
</protein>
<gene>
    <name evidence="2" type="ORF">TALK_02790</name>
</gene>
<name>A0A1Y2LGV1_9PROT</name>